<gene>
    <name evidence="1" type="ORF">RRG08_054513</name>
</gene>
<sequence>MTSLRQGFQLAPHLPNPALPERRSTGLCQAVLDCVPQRQSTLCYRDNHCVLLIHQTVCYRGNQLCATDSPDCVLERQSTVCY</sequence>
<reference evidence="1" key="1">
    <citation type="journal article" date="2023" name="G3 (Bethesda)">
        <title>A reference genome for the long-term kleptoplast-retaining sea slug Elysia crispata morphotype clarki.</title>
        <authorList>
            <person name="Eastman K.E."/>
            <person name="Pendleton A.L."/>
            <person name="Shaikh M.A."/>
            <person name="Suttiyut T."/>
            <person name="Ogas R."/>
            <person name="Tomko P."/>
            <person name="Gavelis G."/>
            <person name="Widhalm J.R."/>
            <person name="Wisecaver J.H."/>
        </authorList>
    </citation>
    <scope>NUCLEOTIDE SEQUENCE</scope>
    <source>
        <strain evidence="1">ECLA1</strain>
    </source>
</reference>
<accession>A0AAE1B1J8</accession>
<dbReference type="EMBL" id="JAWDGP010000799">
    <property type="protein sequence ID" value="KAK3797171.1"/>
    <property type="molecule type" value="Genomic_DNA"/>
</dbReference>
<organism evidence="1 2">
    <name type="scientific">Elysia crispata</name>
    <name type="common">lettuce slug</name>
    <dbReference type="NCBI Taxonomy" id="231223"/>
    <lineage>
        <taxon>Eukaryota</taxon>
        <taxon>Metazoa</taxon>
        <taxon>Spiralia</taxon>
        <taxon>Lophotrochozoa</taxon>
        <taxon>Mollusca</taxon>
        <taxon>Gastropoda</taxon>
        <taxon>Heterobranchia</taxon>
        <taxon>Euthyneura</taxon>
        <taxon>Panpulmonata</taxon>
        <taxon>Sacoglossa</taxon>
        <taxon>Placobranchoidea</taxon>
        <taxon>Plakobranchidae</taxon>
        <taxon>Elysia</taxon>
    </lineage>
</organism>
<protein>
    <submittedName>
        <fullName evidence="1">Uncharacterized protein</fullName>
    </submittedName>
</protein>
<dbReference type="AlphaFoldDB" id="A0AAE1B1J8"/>
<evidence type="ECO:0000313" key="2">
    <source>
        <dbReference type="Proteomes" id="UP001283361"/>
    </source>
</evidence>
<dbReference type="Proteomes" id="UP001283361">
    <property type="component" value="Unassembled WGS sequence"/>
</dbReference>
<name>A0AAE1B1J8_9GAST</name>
<evidence type="ECO:0000313" key="1">
    <source>
        <dbReference type="EMBL" id="KAK3797171.1"/>
    </source>
</evidence>
<keyword evidence="2" id="KW-1185">Reference proteome</keyword>
<proteinExistence type="predicted"/>
<comment type="caution">
    <text evidence="1">The sequence shown here is derived from an EMBL/GenBank/DDBJ whole genome shotgun (WGS) entry which is preliminary data.</text>
</comment>